<accession>F0W142</accession>
<organism evidence="1">
    <name type="scientific">Albugo laibachii Nc14</name>
    <dbReference type="NCBI Taxonomy" id="890382"/>
    <lineage>
        <taxon>Eukaryota</taxon>
        <taxon>Sar</taxon>
        <taxon>Stramenopiles</taxon>
        <taxon>Oomycota</taxon>
        <taxon>Peronosporomycetes</taxon>
        <taxon>Albuginales</taxon>
        <taxon>Albuginaceae</taxon>
        <taxon>Albugo</taxon>
    </lineage>
</organism>
<dbReference type="EMBL" id="FR824051">
    <property type="protein sequence ID" value="CCA14766.1"/>
    <property type="molecule type" value="Genomic_DNA"/>
</dbReference>
<dbReference type="PROSITE" id="PS51257">
    <property type="entry name" value="PROKAR_LIPOPROTEIN"/>
    <property type="match status" value="1"/>
</dbReference>
<dbReference type="InterPro" id="IPR036533">
    <property type="entry name" value="BAG_dom_sf"/>
</dbReference>
<sequence>MRDQLLCSIAILASFSCVIWYTTKAFGTSTRAFHELCKVDEIVADIASRLKALERDVENSVQKSQSFSARIIGIEQEFEKVLEFLDSIHGDNNIRRRRKAIADRITLTYLESVDELKNKMEK</sequence>
<reference evidence="1" key="2">
    <citation type="submission" date="2011-02" db="EMBL/GenBank/DDBJ databases">
        <authorList>
            <person name="MacLean D."/>
        </authorList>
    </citation>
    <scope>NUCLEOTIDE SEQUENCE</scope>
</reference>
<dbReference type="Gene3D" id="1.20.58.120">
    <property type="entry name" value="BAG domain"/>
    <property type="match status" value="1"/>
</dbReference>
<protein>
    <submittedName>
        <fullName evidence="1">AlNc14C6G821 protein</fullName>
    </submittedName>
</protein>
<dbReference type="AlphaFoldDB" id="F0W142"/>
<reference evidence="1" key="1">
    <citation type="journal article" date="2011" name="PLoS Biol.">
        <title>Gene gain and loss during evolution of obligate parasitism in the white rust pathogen of Arabidopsis thaliana.</title>
        <authorList>
            <person name="Kemen E."/>
            <person name="Gardiner A."/>
            <person name="Schultz-Larsen T."/>
            <person name="Kemen A.C."/>
            <person name="Balmuth A.L."/>
            <person name="Robert-Seilaniantz A."/>
            <person name="Bailey K."/>
            <person name="Holub E."/>
            <person name="Studholme D.J."/>
            <person name="Maclean D."/>
            <person name="Jones J.D."/>
        </authorList>
    </citation>
    <scope>NUCLEOTIDE SEQUENCE</scope>
</reference>
<gene>
    <name evidence="1" type="primary">AlNc14C6G821</name>
    <name evidence="1" type="ORF">ALNC14_009090</name>
</gene>
<dbReference type="HOGENOM" id="CLU_2030984_0_0_1"/>
<name>F0W142_9STRA</name>
<dbReference type="GO" id="GO:0051087">
    <property type="term" value="F:protein-folding chaperone binding"/>
    <property type="evidence" value="ECO:0007669"/>
    <property type="project" value="InterPro"/>
</dbReference>
<proteinExistence type="predicted"/>
<evidence type="ECO:0000313" key="1">
    <source>
        <dbReference type="EMBL" id="CCA14766.1"/>
    </source>
</evidence>